<dbReference type="AlphaFoldDB" id="A0AAD5SIT0"/>
<dbReference type="InterPro" id="IPR050300">
    <property type="entry name" value="GDXG_lipolytic_enzyme"/>
</dbReference>
<dbReference type="PANTHER" id="PTHR48081">
    <property type="entry name" value="AB HYDROLASE SUPERFAMILY PROTEIN C4A8.06C"/>
    <property type="match status" value="1"/>
</dbReference>
<dbReference type="EMBL" id="JADGJD010000081">
    <property type="protein sequence ID" value="KAJ3055390.1"/>
    <property type="molecule type" value="Genomic_DNA"/>
</dbReference>
<protein>
    <recommendedName>
        <fullName evidence="2">Alpha/beta hydrolase fold-3 domain-containing protein</fullName>
    </recommendedName>
</protein>
<dbReference type="Pfam" id="PF07859">
    <property type="entry name" value="Abhydrolase_3"/>
    <property type="match status" value="1"/>
</dbReference>
<dbReference type="InterPro" id="IPR029058">
    <property type="entry name" value="AB_hydrolase_fold"/>
</dbReference>
<dbReference type="PANTHER" id="PTHR48081:SF8">
    <property type="entry name" value="ALPHA_BETA HYDROLASE FOLD-3 DOMAIN-CONTAINING PROTEIN-RELATED"/>
    <property type="match status" value="1"/>
</dbReference>
<gene>
    <name evidence="3" type="ORF">HK097_010666</name>
</gene>
<evidence type="ECO:0000313" key="4">
    <source>
        <dbReference type="Proteomes" id="UP001212841"/>
    </source>
</evidence>
<feature type="domain" description="Alpha/beta hydrolase fold-3" evidence="2">
    <location>
        <begin position="69"/>
        <end position="267"/>
    </location>
</feature>
<dbReference type="InterPro" id="IPR013094">
    <property type="entry name" value="AB_hydrolase_3"/>
</dbReference>
<dbReference type="GO" id="GO:0016787">
    <property type="term" value="F:hydrolase activity"/>
    <property type="evidence" value="ECO:0007669"/>
    <property type="project" value="UniProtKB-KW"/>
</dbReference>
<keyword evidence="1" id="KW-0378">Hydrolase</keyword>
<evidence type="ECO:0000256" key="1">
    <source>
        <dbReference type="ARBA" id="ARBA00022801"/>
    </source>
</evidence>
<dbReference type="Proteomes" id="UP001212841">
    <property type="component" value="Unassembled WGS sequence"/>
</dbReference>
<evidence type="ECO:0000313" key="3">
    <source>
        <dbReference type="EMBL" id="KAJ3055390.1"/>
    </source>
</evidence>
<reference evidence="3" key="1">
    <citation type="submission" date="2020-05" db="EMBL/GenBank/DDBJ databases">
        <title>Phylogenomic resolution of chytrid fungi.</title>
        <authorList>
            <person name="Stajich J.E."/>
            <person name="Amses K."/>
            <person name="Simmons R."/>
            <person name="Seto K."/>
            <person name="Myers J."/>
            <person name="Bonds A."/>
            <person name="Quandt C.A."/>
            <person name="Barry K."/>
            <person name="Liu P."/>
            <person name="Grigoriev I."/>
            <person name="Longcore J.E."/>
            <person name="James T.Y."/>
        </authorList>
    </citation>
    <scope>NUCLEOTIDE SEQUENCE</scope>
    <source>
        <strain evidence="3">JEL0318</strain>
    </source>
</reference>
<dbReference type="Gene3D" id="3.40.50.1820">
    <property type="entry name" value="alpha/beta hydrolase"/>
    <property type="match status" value="1"/>
</dbReference>
<accession>A0AAD5SIT0</accession>
<sequence length="299" mass="33462">MSTVYKRPQCATWFLRFRISLMRGIGAILRFLLVKPYPRATVTYSDTNPRHRCIVYRPPTMTAATGLYVHIHGGGFSGGVPEEDGEFCSYLAEKADLTVVSAQYRFAPEHPFPTGLNDALEVVEWAKREYGVGKKLAVGGSSSGGTFALALAQLLARKGTPLDSVVALYPVMDFSPDSKSTLPEKNPWIRDLFHEAYLLKVDGDDDLKNPILSPKYAPAAQMPPSIVMIIPEVDPNRPDMEDFMERMEREKGVGVISLFCAKCFHGWDHISEWLLGPERTKSKWEALDLIATEMRKVLH</sequence>
<name>A0AAD5SIT0_9FUNG</name>
<proteinExistence type="predicted"/>
<comment type="caution">
    <text evidence="3">The sequence shown here is derived from an EMBL/GenBank/DDBJ whole genome shotgun (WGS) entry which is preliminary data.</text>
</comment>
<dbReference type="SUPFAM" id="SSF53474">
    <property type="entry name" value="alpha/beta-Hydrolases"/>
    <property type="match status" value="1"/>
</dbReference>
<organism evidence="3 4">
    <name type="scientific">Rhizophlyctis rosea</name>
    <dbReference type="NCBI Taxonomy" id="64517"/>
    <lineage>
        <taxon>Eukaryota</taxon>
        <taxon>Fungi</taxon>
        <taxon>Fungi incertae sedis</taxon>
        <taxon>Chytridiomycota</taxon>
        <taxon>Chytridiomycota incertae sedis</taxon>
        <taxon>Chytridiomycetes</taxon>
        <taxon>Rhizophlyctidales</taxon>
        <taxon>Rhizophlyctidaceae</taxon>
        <taxon>Rhizophlyctis</taxon>
    </lineage>
</organism>
<evidence type="ECO:0000259" key="2">
    <source>
        <dbReference type="Pfam" id="PF07859"/>
    </source>
</evidence>
<keyword evidence="4" id="KW-1185">Reference proteome</keyword>